<organism evidence="8 9">
    <name type="scientific">Candidatus Zambryskibacteria bacterium RIFOXYD2_FULL_43_10</name>
    <dbReference type="NCBI Taxonomy" id="1802782"/>
    <lineage>
        <taxon>Bacteria</taxon>
        <taxon>Candidatus Zambryskiibacteriota</taxon>
    </lineage>
</organism>
<dbReference type="GO" id="GO:0008270">
    <property type="term" value="F:zinc ion binding"/>
    <property type="evidence" value="ECO:0007669"/>
    <property type="project" value="InterPro"/>
</dbReference>
<dbReference type="GO" id="GO:0006508">
    <property type="term" value="P:proteolysis"/>
    <property type="evidence" value="ECO:0007669"/>
    <property type="project" value="UniProtKB-KW"/>
</dbReference>
<dbReference type="InterPro" id="IPR024079">
    <property type="entry name" value="MetalloPept_cat_dom_sf"/>
</dbReference>
<keyword evidence="6" id="KW-0812">Transmembrane</keyword>
<keyword evidence="5" id="KW-0175">Coiled coil</keyword>
<keyword evidence="6" id="KW-0472">Membrane</keyword>
<comment type="caution">
    <text evidence="8">The sequence shown here is derived from an EMBL/GenBank/DDBJ whole genome shotgun (WGS) entry which is preliminary data.</text>
</comment>
<proteinExistence type="predicted"/>
<dbReference type="AlphaFoldDB" id="A0A1G2V7H0"/>
<dbReference type="GO" id="GO:0004222">
    <property type="term" value="F:metalloendopeptidase activity"/>
    <property type="evidence" value="ECO:0007669"/>
    <property type="project" value="InterPro"/>
</dbReference>
<keyword evidence="6" id="KW-1133">Transmembrane helix</keyword>
<evidence type="ECO:0000259" key="7">
    <source>
        <dbReference type="Pfam" id="PF00413"/>
    </source>
</evidence>
<sequence length="304" mass="34762">MGFRSIVSAVLIFATAFVVWNYLRPEQILPACVEPITYNIGTFDRKFGISYRTFLSALVEAEAIWEKPIGKELFVYEPESGELAVNLIYDYRQETTGTLSGLENIVAKDELAYQAMRAKYINLKTEYGGAKSVYDTRIEVFDERNAAYQKQVESWNRGKRTSREQFNQLEVERVELEKEMAELKIFETQLNEMVREINKLVESLNRLIKSLNLNVEAYNTIGVLRGETFVGGIYHSAEGVREINVYEFGNRDKLVRVLAHEFGHALGLEHVDARNAMMYKLNEGNARVLSESDLAALKALCEIE</sequence>
<dbReference type="Proteomes" id="UP000176868">
    <property type="component" value="Unassembled WGS sequence"/>
</dbReference>
<evidence type="ECO:0000313" key="9">
    <source>
        <dbReference type="Proteomes" id="UP000176868"/>
    </source>
</evidence>
<keyword evidence="3" id="KW-0378">Hydrolase</keyword>
<evidence type="ECO:0000256" key="5">
    <source>
        <dbReference type="SAM" id="Coils"/>
    </source>
</evidence>
<protein>
    <recommendedName>
        <fullName evidence="7">Peptidase M10 metallopeptidase domain-containing protein</fullName>
    </recommendedName>
</protein>
<keyword evidence="4" id="KW-0862">Zinc</keyword>
<dbReference type="InterPro" id="IPR001818">
    <property type="entry name" value="Pept_M10_metallopeptidase"/>
</dbReference>
<evidence type="ECO:0000256" key="3">
    <source>
        <dbReference type="ARBA" id="ARBA00022801"/>
    </source>
</evidence>
<dbReference type="PRINTS" id="PR00138">
    <property type="entry name" value="MATRIXIN"/>
</dbReference>
<name>A0A1G2V7H0_9BACT</name>
<evidence type="ECO:0000256" key="6">
    <source>
        <dbReference type="SAM" id="Phobius"/>
    </source>
</evidence>
<feature type="transmembrane region" description="Helical" evidence="6">
    <location>
        <begin position="6"/>
        <end position="23"/>
    </location>
</feature>
<dbReference type="Gene3D" id="3.40.390.10">
    <property type="entry name" value="Collagenase (Catalytic Domain)"/>
    <property type="match status" value="1"/>
</dbReference>
<dbReference type="EMBL" id="MHWZ01000017">
    <property type="protein sequence ID" value="OHB17571.1"/>
    <property type="molecule type" value="Genomic_DNA"/>
</dbReference>
<keyword evidence="2" id="KW-0479">Metal-binding</keyword>
<feature type="domain" description="Peptidase M10 metallopeptidase" evidence="7">
    <location>
        <begin position="251"/>
        <end position="300"/>
    </location>
</feature>
<feature type="coiled-coil region" evidence="5">
    <location>
        <begin position="159"/>
        <end position="221"/>
    </location>
</feature>
<accession>A0A1G2V7H0</accession>
<reference evidence="8 9" key="1">
    <citation type="journal article" date="2016" name="Nat. Commun.">
        <title>Thousands of microbial genomes shed light on interconnected biogeochemical processes in an aquifer system.</title>
        <authorList>
            <person name="Anantharaman K."/>
            <person name="Brown C.T."/>
            <person name="Hug L.A."/>
            <person name="Sharon I."/>
            <person name="Castelle C.J."/>
            <person name="Probst A.J."/>
            <person name="Thomas B.C."/>
            <person name="Singh A."/>
            <person name="Wilkins M.J."/>
            <person name="Karaoz U."/>
            <person name="Brodie E.L."/>
            <person name="Williams K.H."/>
            <person name="Hubbard S.S."/>
            <person name="Banfield J.F."/>
        </authorList>
    </citation>
    <scope>NUCLEOTIDE SEQUENCE [LARGE SCALE GENOMIC DNA]</scope>
</reference>
<evidence type="ECO:0000256" key="4">
    <source>
        <dbReference type="ARBA" id="ARBA00022833"/>
    </source>
</evidence>
<dbReference type="Pfam" id="PF00413">
    <property type="entry name" value="Peptidase_M10"/>
    <property type="match status" value="1"/>
</dbReference>
<gene>
    <name evidence="8" type="ORF">A2544_00695</name>
</gene>
<dbReference type="GO" id="GO:0031012">
    <property type="term" value="C:extracellular matrix"/>
    <property type="evidence" value="ECO:0007669"/>
    <property type="project" value="InterPro"/>
</dbReference>
<dbReference type="SUPFAM" id="SSF55486">
    <property type="entry name" value="Metalloproteases ('zincins'), catalytic domain"/>
    <property type="match status" value="1"/>
</dbReference>
<keyword evidence="1" id="KW-0645">Protease</keyword>
<dbReference type="InterPro" id="IPR021190">
    <property type="entry name" value="Pept_M10A"/>
</dbReference>
<evidence type="ECO:0000256" key="1">
    <source>
        <dbReference type="ARBA" id="ARBA00022670"/>
    </source>
</evidence>
<dbReference type="STRING" id="1802782.A2544_00695"/>
<evidence type="ECO:0000313" key="8">
    <source>
        <dbReference type="EMBL" id="OHB17571.1"/>
    </source>
</evidence>
<evidence type="ECO:0000256" key="2">
    <source>
        <dbReference type="ARBA" id="ARBA00022723"/>
    </source>
</evidence>